<evidence type="ECO:0000313" key="1">
    <source>
        <dbReference type="EMBL" id="OHA06597.1"/>
    </source>
</evidence>
<evidence type="ECO:0000313" key="2">
    <source>
        <dbReference type="Proteomes" id="UP000177982"/>
    </source>
</evidence>
<proteinExistence type="predicted"/>
<dbReference type="Proteomes" id="UP000177982">
    <property type="component" value="Unassembled WGS sequence"/>
</dbReference>
<sequence>MQNYYQFIIEKHHLKQQNALCTHNVSGPALFNQFSLSLYQKLNSCTRARVKKPQKTAAWMPY</sequence>
<organism evidence="1 2">
    <name type="scientific">Candidatus Sungbacteria bacterium RIFCSPLOWO2_01_FULL_47_10</name>
    <dbReference type="NCBI Taxonomy" id="1802276"/>
    <lineage>
        <taxon>Bacteria</taxon>
        <taxon>Candidatus Sungiibacteriota</taxon>
    </lineage>
</organism>
<dbReference type="AlphaFoldDB" id="A0A1G2L4G7"/>
<dbReference type="EMBL" id="MHQO01000027">
    <property type="protein sequence ID" value="OHA06597.1"/>
    <property type="molecule type" value="Genomic_DNA"/>
</dbReference>
<gene>
    <name evidence="1" type="ORF">A2934_04790</name>
</gene>
<comment type="caution">
    <text evidence="1">The sequence shown here is derived from an EMBL/GenBank/DDBJ whole genome shotgun (WGS) entry which is preliminary data.</text>
</comment>
<accession>A0A1G2L4G7</accession>
<protein>
    <submittedName>
        <fullName evidence="1">Uncharacterized protein</fullName>
    </submittedName>
</protein>
<name>A0A1G2L4G7_9BACT</name>
<reference evidence="1 2" key="1">
    <citation type="journal article" date="2016" name="Nat. Commun.">
        <title>Thousands of microbial genomes shed light on interconnected biogeochemical processes in an aquifer system.</title>
        <authorList>
            <person name="Anantharaman K."/>
            <person name="Brown C.T."/>
            <person name="Hug L.A."/>
            <person name="Sharon I."/>
            <person name="Castelle C.J."/>
            <person name="Probst A.J."/>
            <person name="Thomas B.C."/>
            <person name="Singh A."/>
            <person name="Wilkins M.J."/>
            <person name="Karaoz U."/>
            <person name="Brodie E.L."/>
            <person name="Williams K.H."/>
            <person name="Hubbard S.S."/>
            <person name="Banfield J.F."/>
        </authorList>
    </citation>
    <scope>NUCLEOTIDE SEQUENCE [LARGE SCALE GENOMIC DNA]</scope>
</reference>